<dbReference type="RefSeq" id="WP_042210514.1">
    <property type="nucleotide sequence ID" value="NZ_CP009285.1"/>
</dbReference>
<gene>
    <name evidence="2" type="ORF">PBOR_03785</name>
</gene>
<reference evidence="2" key="1">
    <citation type="submission" date="2014-08" db="EMBL/GenBank/DDBJ databases">
        <title>Comparative genomics of the Paenibacillus odorifer group.</title>
        <authorList>
            <person name="den Bakker H.C."/>
            <person name="Tsai Y.-C.Y.-C."/>
            <person name="Martin N."/>
            <person name="Korlach J."/>
            <person name="Wiedmann M."/>
        </authorList>
    </citation>
    <scope>NUCLEOTIDE SEQUENCE [LARGE SCALE GENOMIC DNA]</scope>
    <source>
        <strain evidence="2">DSM 13188</strain>
    </source>
</reference>
<evidence type="ECO:0000313" key="2">
    <source>
        <dbReference type="EMBL" id="AIQ56174.1"/>
    </source>
</evidence>
<dbReference type="Proteomes" id="UP000029518">
    <property type="component" value="Chromosome"/>
</dbReference>
<dbReference type="HOGENOM" id="CLU_654970_0_0_9"/>
<evidence type="ECO:0000256" key="1">
    <source>
        <dbReference type="SAM" id="Phobius"/>
    </source>
</evidence>
<protein>
    <submittedName>
        <fullName evidence="2">Uncharacterized protein</fullName>
    </submittedName>
</protein>
<dbReference type="EMBL" id="CP009285">
    <property type="protein sequence ID" value="AIQ56174.1"/>
    <property type="molecule type" value="Genomic_DNA"/>
</dbReference>
<dbReference type="AlphaFoldDB" id="A0A089MHV1"/>
<feature type="transmembrane region" description="Helical" evidence="1">
    <location>
        <begin position="262"/>
        <end position="287"/>
    </location>
</feature>
<accession>A0A089MHV1</accession>
<keyword evidence="1" id="KW-0812">Transmembrane</keyword>
<dbReference type="OrthoDB" id="8402570at2"/>
<keyword evidence="3" id="KW-1185">Reference proteome</keyword>
<sequence length="419" mass="46722">MIQNEQFWGHWRNGEFEQAMKCTVSGKRKRKGTGLFGNPNPSDRTDMIAGISAGEFLYDFLMINPTVVAGIDFARSEDLNSLFSLSQFARTVDISLAAGDMAQLQGYVAEQMIAQKLEAAGYDVQFPEASNQAGWDFLIDGKEFQVKCGSDKSIVDEHLERYPDIPVYVNDELAVHYSDHANVFSAGVTRESVVEATKSTLTHAEDILDLELPWISAGVSSFYNLRRVVREQLPLQVAARNVVIDTTSRASLAAAGQAAFTFAAHAIFVSGGAFVIVLPLAGAYVGLKQSSRVTDKLKKFLAKKEYQQLESSLRDLAVVMKRQLDVKEAVKRTKWRHILQKSFNPAPISNLEGIHQERLQFMSNMSKELTSIQQEIPKDAIRAFERLIAVLTKSGIHVYSIQHELLNVEKGMKALYKKL</sequence>
<organism evidence="2 3">
    <name type="scientific">Paenibacillus borealis</name>
    <dbReference type="NCBI Taxonomy" id="160799"/>
    <lineage>
        <taxon>Bacteria</taxon>
        <taxon>Bacillati</taxon>
        <taxon>Bacillota</taxon>
        <taxon>Bacilli</taxon>
        <taxon>Bacillales</taxon>
        <taxon>Paenibacillaceae</taxon>
        <taxon>Paenibacillus</taxon>
    </lineage>
</organism>
<dbReference type="KEGG" id="pbd:PBOR_03785"/>
<evidence type="ECO:0000313" key="3">
    <source>
        <dbReference type="Proteomes" id="UP000029518"/>
    </source>
</evidence>
<name>A0A089MHV1_PAEBO</name>
<proteinExistence type="predicted"/>
<keyword evidence="1" id="KW-0472">Membrane</keyword>
<keyword evidence="1" id="KW-1133">Transmembrane helix</keyword>